<keyword evidence="3" id="KW-1185">Reference proteome</keyword>
<accession>A0AAN7BUK4</accession>
<organism evidence="2 3">
    <name type="scientific">Podospora fimiseda</name>
    <dbReference type="NCBI Taxonomy" id="252190"/>
    <lineage>
        <taxon>Eukaryota</taxon>
        <taxon>Fungi</taxon>
        <taxon>Dikarya</taxon>
        <taxon>Ascomycota</taxon>
        <taxon>Pezizomycotina</taxon>
        <taxon>Sordariomycetes</taxon>
        <taxon>Sordariomycetidae</taxon>
        <taxon>Sordariales</taxon>
        <taxon>Podosporaceae</taxon>
        <taxon>Podospora</taxon>
    </lineage>
</organism>
<evidence type="ECO:0000313" key="3">
    <source>
        <dbReference type="Proteomes" id="UP001301958"/>
    </source>
</evidence>
<name>A0AAN7BUK4_9PEZI</name>
<keyword evidence="1" id="KW-0472">Membrane</keyword>
<protein>
    <submittedName>
        <fullName evidence="2">Uncharacterized protein</fullName>
    </submittedName>
</protein>
<reference evidence="2" key="2">
    <citation type="submission" date="2023-05" db="EMBL/GenBank/DDBJ databases">
        <authorList>
            <consortium name="Lawrence Berkeley National Laboratory"/>
            <person name="Steindorff A."/>
            <person name="Hensen N."/>
            <person name="Bonometti L."/>
            <person name="Westerberg I."/>
            <person name="Brannstrom I.O."/>
            <person name="Guillou S."/>
            <person name="Cros-Aarteil S."/>
            <person name="Calhoun S."/>
            <person name="Haridas S."/>
            <person name="Kuo A."/>
            <person name="Mondo S."/>
            <person name="Pangilinan J."/>
            <person name="Riley R."/>
            <person name="Labutti K."/>
            <person name="Andreopoulos B."/>
            <person name="Lipzen A."/>
            <person name="Chen C."/>
            <person name="Yanf M."/>
            <person name="Daum C."/>
            <person name="Ng V."/>
            <person name="Clum A."/>
            <person name="Ohm R."/>
            <person name="Martin F."/>
            <person name="Silar P."/>
            <person name="Natvig D."/>
            <person name="Lalanne C."/>
            <person name="Gautier V."/>
            <person name="Ament-Velasquez S.L."/>
            <person name="Kruys A."/>
            <person name="Hutchinson M.I."/>
            <person name="Powell A.J."/>
            <person name="Barry K."/>
            <person name="Miller A.N."/>
            <person name="Grigoriev I.V."/>
            <person name="Debuchy R."/>
            <person name="Gladieux P."/>
            <person name="Thoren M.H."/>
            <person name="Johannesson H."/>
        </authorList>
    </citation>
    <scope>NUCLEOTIDE SEQUENCE</scope>
    <source>
        <strain evidence="2">CBS 990.96</strain>
    </source>
</reference>
<reference evidence="2" key="1">
    <citation type="journal article" date="2023" name="Mol. Phylogenet. Evol.">
        <title>Genome-scale phylogeny and comparative genomics of the fungal order Sordariales.</title>
        <authorList>
            <person name="Hensen N."/>
            <person name="Bonometti L."/>
            <person name="Westerberg I."/>
            <person name="Brannstrom I.O."/>
            <person name="Guillou S."/>
            <person name="Cros-Aarteil S."/>
            <person name="Calhoun S."/>
            <person name="Haridas S."/>
            <person name="Kuo A."/>
            <person name="Mondo S."/>
            <person name="Pangilinan J."/>
            <person name="Riley R."/>
            <person name="LaButti K."/>
            <person name="Andreopoulos B."/>
            <person name="Lipzen A."/>
            <person name="Chen C."/>
            <person name="Yan M."/>
            <person name="Daum C."/>
            <person name="Ng V."/>
            <person name="Clum A."/>
            <person name="Steindorff A."/>
            <person name="Ohm R.A."/>
            <person name="Martin F."/>
            <person name="Silar P."/>
            <person name="Natvig D.O."/>
            <person name="Lalanne C."/>
            <person name="Gautier V."/>
            <person name="Ament-Velasquez S.L."/>
            <person name="Kruys A."/>
            <person name="Hutchinson M.I."/>
            <person name="Powell A.J."/>
            <person name="Barry K."/>
            <person name="Miller A.N."/>
            <person name="Grigoriev I.V."/>
            <person name="Debuchy R."/>
            <person name="Gladieux P."/>
            <person name="Hiltunen Thoren M."/>
            <person name="Johannesson H."/>
        </authorList>
    </citation>
    <scope>NUCLEOTIDE SEQUENCE</scope>
    <source>
        <strain evidence="2">CBS 990.96</strain>
    </source>
</reference>
<gene>
    <name evidence="2" type="ORF">QBC38DRAFT_471526</name>
</gene>
<proteinExistence type="predicted"/>
<comment type="caution">
    <text evidence="2">The sequence shown here is derived from an EMBL/GenBank/DDBJ whole genome shotgun (WGS) entry which is preliminary data.</text>
</comment>
<dbReference type="EMBL" id="MU865305">
    <property type="protein sequence ID" value="KAK4229737.1"/>
    <property type="molecule type" value="Genomic_DNA"/>
</dbReference>
<keyword evidence="1" id="KW-0812">Transmembrane</keyword>
<dbReference type="Proteomes" id="UP001301958">
    <property type="component" value="Unassembled WGS sequence"/>
</dbReference>
<evidence type="ECO:0000313" key="2">
    <source>
        <dbReference type="EMBL" id="KAK4229737.1"/>
    </source>
</evidence>
<dbReference type="AlphaFoldDB" id="A0AAN7BUK4"/>
<keyword evidence="1" id="KW-1133">Transmembrane helix</keyword>
<evidence type="ECO:0000256" key="1">
    <source>
        <dbReference type="SAM" id="Phobius"/>
    </source>
</evidence>
<feature type="transmembrane region" description="Helical" evidence="1">
    <location>
        <begin position="12"/>
        <end position="29"/>
    </location>
</feature>
<sequence>MDEHQRQLFFRLLTLNFFSIHFCCILAFNRRLHYMGTTERYPFGERKSETTTTTITRTTGSFFFFLLGYTVSSDWATDRSLYGMIFRGVFCVFFLCRFTTVLSIYYTIC</sequence>
<feature type="transmembrane region" description="Helical" evidence="1">
    <location>
        <begin position="84"/>
        <end position="108"/>
    </location>
</feature>